<dbReference type="FunFam" id="1.20.5.110:FF:000017">
    <property type="entry name" value="BRICK1, SCAR/WAVE actin-nucleating complex subunit"/>
    <property type="match status" value="1"/>
</dbReference>
<evidence type="ECO:0000313" key="7">
    <source>
        <dbReference type="Proteomes" id="UP000694556"/>
    </source>
</evidence>
<evidence type="ECO:0000256" key="1">
    <source>
        <dbReference type="ARBA" id="ARBA00004245"/>
    </source>
</evidence>
<evidence type="ECO:0000256" key="4">
    <source>
        <dbReference type="ARBA" id="ARBA00023054"/>
    </source>
</evidence>
<comment type="subcellular location">
    <subcellularLocation>
        <location evidence="1">Cytoplasm</location>
        <location evidence="1">Cytoskeleton</location>
    </subcellularLocation>
</comment>
<dbReference type="AlphaFoldDB" id="A0A8C3BKT0"/>
<dbReference type="GO" id="GO:0031209">
    <property type="term" value="C:SCAR complex"/>
    <property type="evidence" value="ECO:0007669"/>
    <property type="project" value="InterPro"/>
</dbReference>
<dbReference type="PANTHER" id="PTHR33668:SF1">
    <property type="entry name" value="PROTEIN BRICK1"/>
    <property type="match status" value="1"/>
</dbReference>
<dbReference type="InterPro" id="IPR033378">
    <property type="entry name" value="BRICK1"/>
</dbReference>
<evidence type="ECO:0000256" key="3">
    <source>
        <dbReference type="ARBA" id="ARBA00022490"/>
    </source>
</evidence>
<dbReference type="GO" id="GO:0048870">
    <property type="term" value="P:cell motility"/>
    <property type="evidence" value="ECO:0007669"/>
    <property type="project" value="TreeGrafter"/>
</dbReference>
<accession>A0A8C3BKT0</accession>
<reference evidence="6" key="2">
    <citation type="submission" date="2025-09" db="UniProtKB">
        <authorList>
            <consortium name="Ensembl"/>
        </authorList>
    </citation>
    <scope>IDENTIFICATION</scope>
</reference>
<name>A0A8C3BKT0_CAIMO</name>
<dbReference type="GO" id="GO:0008064">
    <property type="term" value="P:regulation of actin polymerization or depolymerization"/>
    <property type="evidence" value="ECO:0007669"/>
    <property type="project" value="TreeGrafter"/>
</dbReference>
<evidence type="ECO:0000256" key="5">
    <source>
        <dbReference type="ARBA" id="ARBA00023212"/>
    </source>
</evidence>
<dbReference type="GO" id="GO:0007015">
    <property type="term" value="P:actin filament organization"/>
    <property type="evidence" value="ECO:0007669"/>
    <property type="project" value="InterPro"/>
</dbReference>
<keyword evidence="3" id="KW-0963">Cytoplasm</keyword>
<dbReference type="GO" id="GO:0044877">
    <property type="term" value="F:protein-containing complex binding"/>
    <property type="evidence" value="ECO:0007669"/>
    <property type="project" value="InterPro"/>
</dbReference>
<dbReference type="PANTHER" id="PTHR33668">
    <property type="entry name" value="PROTEIN BRICK1"/>
    <property type="match status" value="1"/>
</dbReference>
<dbReference type="Ensembl" id="ENSCMMT00000006609.1">
    <property type="protein sequence ID" value="ENSCMMP00000005956.1"/>
    <property type="gene ID" value="ENSCMMG00000003806.1"/>
</dbReference>
<dbReference type="Gene3D" id="1.20.5.110">
    <property type="match status" value="1"/>
</dbReference>
<dbReference type="GO" id="GO:0005856">
    <property type="term" value="C:cytoskeleton"/>
    <property type="evidence" value="ECO:0007669"/>
    <property type="project" value="UniProtKB-SubCell"/>
</dbReference>
<dbReference type="Proteomes" id="UP000694556">
    <property type="component" value="Unassembled WGS sequence"/>
</dbReference>
<protein>
    <submittedName>
        <fullName evidence="6">BRICK1 subunit of SCAR/WAVE actin nucleating complex</fullName>
    </submittedName>
</protein>
<keyword evidence="4" id="KW-0175">Coiled coil</keyword>
<keyword evidence="7" id="KW-1185">Reference proteome</keyword>
<reference evidence="6" key="1">
    <citation type="submission" date="2025-08" db="UniProtKB">
        <authorList>
            <consortium name="Ensembl"/>
        </authorList>
    </citation>
    <scope>IDENTIFICATION</scope>
</reference>
<evidence type="ECO:0000256" key="2">
    <source>
        <dbReference type="ARBA" id="ARBA00005620"/>
    </source>
</evidence>
<proteinExistence type="inferred from homology"/>
<organism evidence="6 7">
    <name type="scientific">Cairina moschata</name>
    <name type="common">Muscovy duck</name>
    <dbReference type="NCBI Taxonomy" id="8855"/>
    <lineage>
        <taxon>Eukaryota</taxon>
        <taxon>Metazoa</taxon>
        <taxon>Chordata</taxon>
        <taxon>Craniata</taxon>
        <taxon>Vertebrata</taxon>
        <taxon>Euteleostomi</taxon>
        <taxon>Archelosauria</taxon>
        <taxon>Archosauria</taxon>
        <taxon>Dinosauria</taxon>
        <taxon>Saurischia</taxon>
        <taxon>Theropoda</taxon>
        <taxon>Coelurosauria</taxon>
        <taxon>Aves</taxon>
        <taxon>Neognathae</taxon>
        <taxon>Galloanserae</taxon>
        <taxon>Anseriformes</taxon>
        <taxon>Anatidae</taxon>
        <taxon>Anatinae</taxon>
        <taxon>Cairina</taxon>
    </lineage>
</organism>
<keyword evidence="5" id="KW-0206">Cytoskeleton</keyword>
<sequence length="201" mass="21917">MSVQEDPVQREIHQDWANREYIEVITSSIKKIADFLNSFDMSCRSRLATLNEKLTALERRIEYIEARVSLALCSGVAGPRSGLAPPKALPVPAGHQGRDADIDRGRLQAPRRWSWSPTACTGLAAAVSSARVANKPLCSCPACSLPARDRLLRGCLLPQGMSGVRPPACPPLRSRGVRALDRPLCRGETLPGSWAWLLVTP</sequence>
<evidence type="ECO:0000313" key="6">
    <source>
        <dbReference type="Ensembl" id="ENSCMMP00000005956.1"/>
    </source>
</evidence>
<comment type="similarity">
    <text evidence="2">Belongs to the BRK1 family.</text>
</comment>